<dbReference type="Gene3D" id="3.30.1360.10">
    <property type="entry name" value="RNA polymerase, RBP11-like subunit"/>
    <property type="match status" value="1"/>
</dbReference>
<evidence type="ECO:0000259" key="12">
    <source>
        <dbReference type="SMART" id="SM00662"/>
    </source>
</evidence>
<dbReference type="RefSeq" id="WP_129404560.1">
    <property type="nucleotide sequence ID" value="NZ_SBKP01000010.1"/>
</dbReference>
<dbReference type="GO" id="GO:0005737">
    <property type="term" value="C:cytoplasm"/>
    <property type="evidence" value="ECO:0007669"/>
    <property type="project" value="UniProtKB-ARBA"/>
</dbReference>
<dbReference type="Pfam" id="PF03118">
    <property type="entry name" value="RNA_pol_A_CTD"/>
    <property type="match status" value="1"/>
</dbReference>
<dbReference type="EC" id="2.7.7.6" evidence="2 11"/>
<evidence type="ECO:0000256" key="7">
    <source>
        <dbReference type="ARBA" id="ARBA00023163"/>
    </source>
</evidence>
<dbReference type="GO" id="GO:0006351">
    <property type="term" value="P:DNA-templated transcription"/>
    <property type="evidence" value="ECO:0007669"/>
    <property type="project" value="UniProtKB-UniRule"/>
</dbReference>
<sequence length="354" mass="38262">MTVNMKNWQELKKPSSLEIKSSGDGRRKATFVAEPLERGFGLTLGNALRRVLLSSLQGAAVTSIKIENVLHEFSSLAGVREDVTDIVLNVKQIALRMEGEGPKRLQLSVTGPADVKAGDIAVSGDIEVMNPDLVICHLDQGASLNMELIADVGKGYVPAVSNRPADAPIGLIPVDALYSPVRQVAYKVEPTRVGQELDFDKLSLTVETDGTVSPEDAVAYAARILQDQLQLFVHFEDALAAPAPVAMAGAASSGGESDGNANTINRYLLKKVDELELSVRSANCLKNDNIIYIGDLVQKTEAEMLRTPNFGRKSLNEIKEVLSSMGLRLGMDIPGWPPENIEEMAKKLEQELMG</sequence>
<dbReference type="GO" id="GO:0003899">
    <property type="term" value="F:DNA-directed RNA polymerase activity"/>
    <property type="evidence" value="ECO:0007669"/>
    <property type="project" value="UniProtKB-UniRule"/>
</dbReference>
<dbReference type="InterPro" id="IPR036603">
    <property type="entry name" value="RBP11-like"/>
</dbReference>
<feature type="region of interest" description="Alpha C-terminal domain (alpha-CTD)" evidence="11">
    <location>
        <begin position="264"/>
        <end position="354"/>
    </location>
</feature>
<dbReference type="SMART" id="SM00662">
    <property type="entry name" value="RPOLD"/>
    <property type="match status" value="1"/>
</dbReference>
<dbReference type="NCBIfam" id="NF003519">
    <property type="entry name" value="PRK05182.2-5"/>
    <property type="match status" value="1"/>
</dbReference>
<dbReference type="InterPro" id="IPR036643">
    <property type="entry name" value="RNApol_insert_sf"/>
</dbReference>
<dbReference type="InterPro" id="IPR011773">
    <property type="entry name" value="DNA-dir_RpoA"/>
</dbReference>
<dbReference type="SUPFAM" id="SSF55257">
    <property type="entry name" value="RBP11-like subunits of RNA polymerase"/>
    <property type="match status" value="1"/>
</dbReference>
<keyword evidence="5 11" id="KW-0808">Transferase</keyword>
<comment type="subunit">
    <text evidence="11">Homodimer. The RNAP catalytic core consists of 2 alpha, 1 beta, 1 beta' and 1 omega subunit. When a sigma factor is associated with the core the holoenzyme is formed, which can initiate transcription.</text>
</comment>
<dbReference type="Gene3D" id="2.170.120.12">
    <property type="entry name" value="DNA-directed RNA polymerase, insert domain"/>
    <property type="match status" value="1"/>
</dbReference>
<dbReference type="Proteomes" id="UP000290958">
    <property type="component" value="Unassembled WGS sequence"/>
</dbReference>
<dbReference type="GO" id="GO:0000428">
    <property type="term" value="C:DNA-directed RNA polymerase complex"/>
    <property type="evidence" value="ECO:0007669"/>
    <property type="project" value="UniProtKB-KW"/>
</dbReference>
<dbReference type="GO" id="GO:0046983">
    <property type="term" value="F:protein dimerization activity"/>
    <property type="evidence" value="ECO:0007669"/>
    <property type="project" value="InterPro"/>
</dbReference>
<evidence type="ECO:0000256" key="8">
    <source>
        <dbReference type="ARBA" id="ARBA00032524"/>
    </source>
</evidence>
<name>A0A4Q1KEW4_9SPHN</name>
<dbReference type="Pfam" id="PF01000">
    <property type="entry name" value="RNA_pol_A_bac"/>
    <property type="match status" value="1"/>
</dbReference>
<dbReference type="FunFam" id="2.170.120.12:FF:000001">
    <property type="entry name" value="DNA-directed RNA polymerase subunit alpha"/>
    <property type="match status" value="1"/>
</dbReference>
<keyword evidence="14" id="KW-1185">Reference proteome</keyword>
<dbReference type="InterPro" id="IPR011260">
    <property type="entry name" value="RNAP_asu_C"/>
</dbReference>
<keyword evidence="6 11" id="KW-0548">Nucleotidyltransferase</keyword>
<dbReference type="Pfam" id="PF01193">
    <property type="entry name" value="RNA_pol_L"/>
    <property type="match status" value="1"/>
</dbReference>
<evidence type="ECO:0000256" key="5">
    <source>
        <dbReference type="ARBA" id="ARBA00022679"/>
    </source>
</evidence>
<protein>
    <recommendedName>
        <fullName evidence="3 11">DNA-directed RNA polymerase subunit alpha</fullName>
        <shortName evidence="11">RNAP subunit alpha</shortName>
        <ecNumber evidence="2 11">2.7.7.6</ecNumber>
    </recommendedName>
    <alternativeName>
        <fullName evidence="9 11">RNA polymerase subunit alpha</fullName>
    </alternativeName>
    <alternativeName>
        <fullName evidence="8 11">Transcriptase subunit alpha</fullName>
    </alternativeName>
</protein>
<accession>A0A4Q1KEW4</accession>
<feature type="region of interest" description="Alpha N-terminal domain (alpha-NTD)" evidence="11">
    <location>
        <begin position="1"/>
        <end position="236"/>
    </location>
</feature>
<evidence type="ECO:0000256" key="11">
    <source>
        <dbReference type="HAMAP-Rule" id="MF_00059"/>
    </source>
</evidence>
<dbReference type="NCBIfam" id="TIGR02027">
    <property type="entry name" value="rpoA"/>
    <property type="match status" value="1"/>
</dbReference>
<evidence type="ECO:0000256" key="10">
    <source>
        <dbReference type="ARBA" id="ARBA00048552"/>
    </source>
</evidence>
<dbReference type="GO" id="GO:0003677">
    <property type="term" value="F:DNA binding"/>
    <property type="evidence" value="ECO:0007669"/>
    <property type="project" value="UniProtKB-UniRule"/>
</dbReference>
<evidence type="ECO:0000256" key="6">
    <source>
        <dbReference type="ARBA" id="ARBA00022695"/>
    </source>
</evidence>
<evidence type="ECO:0000313" key="14">
    <source>
        <dbReference type="Proteomes" id="UP000290958"/>
    </source>
</evidence>
<evidence type="ECO:0000256" key="1">
    <source>
        <dbReference type="ARBA" id="ARBA00007123"/>
    </source>
</evidence>
<comment type="function">
    <text evidence="11">DNA-dependent RNA polymerase catalyzes the transcription of DNA into RNA using the four ribonucleoside triphosphates as substrates.</text>
</comment>
<dbReference type="EMBL" id="SBKP01000010">
    <property type="protein sequence ID" value="RXR28198.1"/>
    <property type="molecule type" value="Genomic_DNA"/>
</dbReference>
<proteinExistence type="inferred from homology"/>
<organism evidence="13 14">
    <name type="scientific">Sphingobium fluviale</name>
    <dbReference type="NCBI Taxonomy" id="2506423"/>
    <lineage>
        <taxon>Bacteria</taxon>
        <taxon>Pseudomonadati</taxon>
        <taxon>Pseudomonadota</taxon>
        <taxon>Alphaproteobacteria</taxon>
        <taxon>Sphingomonadales</taxon>
        <taxon>Sphingomonadaceae</taxon>
        <taxon>Sphingobium</taxon>
    </lineage>
</organism>
<dbReference type="SUPFAM" id="SSF47789">
    <property type="entry name" value="C-terminal domain of RNA polymerase alpha subunit"/>
    <property type="match status" value="1"/>
</dbReference>
<evidence type="ECO:0000256" key="3">
    <source>
        <dbReference type="ARBA" id="ARBA00015972"/>
    </source>
</evidence>
<evidence type="ECO:0000256" key="2">
    <source>
        <dbReference type="ARBA" id="ARBA00012418"/>
    </source>
</evidence>
<dbReference type="InterPro" id="IPR011262">
    <property type="entry name" value="DNA-dir_RNA_pol_insert"/>
</dbReference>
<gene>
    <name evidence="11" type="primary">rpoA</name>
    <name evidence="13" type="ORF">EQG66_10560</name>
</gene>
<dbReference type="OrthoDB" id="9805706at2"/>
<dbReference type="CDD" id="cd06928">
    <property type="entry name" value="RNAP_alpha_NTD"/>
    <property type="match status" value="1"/>
</dbReference>
<comment type="catalytic activity">
    <reaction evidence="10 11">
        <text>RNA(n) + a ribonucleoside 5'-triphosphate = RNA(n+1) + diphosphate</text>
        <dbReference type="Rhea" id="RHEA:21248"/>
        <dbReference type="Rhea" id="RHEA-COMP:14527"/>
        <dbReference type="Rhea" id="RHEA-COMP:17342"/>
        <dbReference type="ChEBI" id="CHEBI:33019"/>
        <dbReference type="ChEBI" id="CHEBI:61557"/>
        <dbReference type="ChEBI" id="CHEBI:140395"/>
        <dbReference type="EC" id="2.7.7.6"/>
    </reaction>
</comment>
<dbReference type="AlphaFoldDB" id="A0A4Q1KEW4"/>
<dbReference type="FunFam" id="1.10.150.20:FF:000001">
    <property type="entry name" value="DNA-directed RNA polymerase subunit alpha"/>
    <property type="match status" value="1"/>
</dbReference>
<comment type="similarity">
    <text evidence="1 11">Belongs to the RNA polymerase alpha chain family.</text>
</comment>
<comment type="caution">
    <text evidence="13">The sequence shown here is derived from an EMBL/GenBank/DDBJ whole genome shotgun (WGS) entry which is preliminary data.</text>
</comment>
<comment type="domain">
    <text evidence="11">The N-terminal domain is essential for RNAP assembly and basal transcription, whereas the C-terminal domain is involved in interaction with transcriptional regulators and with upstream promoter elements.</text>
</comment>
<keyword evidence="4 11" id="KW-0240">DNA-directed RNA polymerase</keyword>
<keyword evidence="7 11" id="KW-0804">Transcription</keyword>
<evidence type="ECO:0000256" key="9">
    <source>
        <dbReference type="ARBA" id="ARBA00033070"/>
    </source>
</evidence>
<feature type="domain" description="DNA-directed RNA polymerase RpoA/D/Rpb3-type" evidence="12">
    <location>
        <begin position="28"/>
        <end position="235"/>
    </location>
</feature>
<dbReference type="NCBIfam" id="NF003513">
    <property type="entry name" value="PRK05182.1-2"/>
    <property type="match status" value="1"/>
</dbReference>
<evidence type="ECO:0000313" key="13">
    <source>
        <dbReference type="EMBL" id="RXR28198.1"/>
    </source>
</evidence>
<evidence type="ECO:0000256" key="4">
    <source>
        <dbReference type="ARBA" id="ARBA00022478"/>
    </source>
</evidence>
<dbReference type="SUPFAM" id="SSF56553">
    <property type="entry name" value="Insert subdomain of RNA polymerase alpha subunit"/>
    <property type="match status" value="1"/>
</dbReference>
<dbReference type="Gene3D" id="1.10.150.20">
    <property type="entry name" value="5' to 3' exonuclease, C-terminal subdomain"/>
    <property type="match status" value="1"/>
</dbReference>
<dbReference type="HAMAP" id="MF_00059">
    <property type="entry name" value="RNApol_bact_RpoA"/>
    <property type="match status" value="1"/>
</dbReference>
<dbReference type="InterPro" id="IPR011263">
    <property type="entry name" value="DNA-dir_RNA_pol_RpoA/D/Rpb3"/>
</dbReference>
<reference evidence="14" key="1">
    <citation type="submission" date="2019-01" db="EMBL/GenBank/DDBJ databases">
        <title>Cytophagaceae bacterium strain CAR-16.</title>
        <authorList>
            <person name="Chen W.-M."/>
        </authorList>
    </citation>
    <scope>NUCLEOTIDE SEQUENCE [LARGE SCALE GENOMIC DNA]</scope>
    <source>
        <strain evidence="14">CHR27</strain>
    </source>
</reference>